<dbReference type="RefSeq" id="WP_305005256.1">
    <property type="nucleotide sequence ID" value="NZ_JAUQSY010000002.1"/>
</dbReference>
<evidence type="ECO:0000256" key="1">
    <source>
        <dbReference type="SAM" id="Phobius"/>
    </source>
</evidence>
<dbReference type="Pfam" id="PF04020">
    <property type="entry name" value="Phage_holin_4_2"/>
    <property type="match status" value="1"/>
</dbReference>
<keyword evidence="1" id="KW-0812">Transmembrane</keyword>
<comment type="caution">
    <text evidence="2">The sequence shown here is derived from an EMBL/GenBank/DDBJ whole genome shotgun (WGS) entry which is preliminary data.</text>
</comment>
<keyword evidence="1" id="KW-0472">Membrane</keyword>
<evidence type="ECO:0000313" key="3">
    <source>
        <dbReference type="Proteomes" id="UP001176429"/>
    </source>
</evidence>
<feature type="transmembrane region" description="Helical" evidence="1">
    <location>
        <begin position="90"/>
        <end position="110"/>
    </location>
</feature>
<accession>A0ABT9BBL7</accession>
<protein>
    <submittedName>
        <fullName evidence="2">Phage holin family protein</fullName>
    </submittedName>
</protein>
<keyword evidence="3" id="KW-1185">Reference proteome</keyword>
<dbReference type="EMBL" id="JAUQSY010000002">
    <property type="protein sequence ID" value="MDO7873943.1"/>
    <property type="molecule type" value="Genomic_DNA"/>
</dbReference>
<dbReference type="Proteomes" id="UP001176429">
    <property type="component" value="Unassembled WGS sequence"/>
</dbReference>
<proteinExistence type="predicted"/>
<reference evidence="2" key="1">
    <citation type="submission" date="2023-07" db="EMBL/GenBank/DDBJ databases">
        <authorList>
            <person name="Kim M.K."/>
        </authorList>
    </citation>
    <scope>NUCLEOTIDE SEQUENCE</scope>
    <source>
        <strain evidence="2">ASUV-10-1</strain>
    </source>
</reference>
<keyword evidence="1" id="KW-1133">Transmembrane helix</keyword>
<feature type="transmembrane region" description="Helical" evidence="1">
    <location>
        <begin position="54"/>
        <end position="78"/>
    </location>
</feature>
<dbReference type="InterPro" id="IPR007165">
    <property type="entry name" value="Phage_holin_4_2"/>
</dbReference>
<organism evidence="2 3">
    <name type="scientific">Hymenobacter aranciens</name>
    <dbReference type="NCBI Taxonomy" id="3063996"/>
    <lineage>
        <taxon>Bacteria</taxon>
        <taxon>Pseudomonadati</taxon>
        <taxon>Bacteroidota</taxon>
        <taxon>Cytophagia</taxon>
        <taxon>Cytophagales</taxon>
        <taxon>Hymenobacteraceae</taxon>
        <taxon>Hymenobacter</taxon>
    </lineage>
</organism>
<gene>
    <name evidence="2" type="ORF">Q5H93_04295</name>
</gene>
<name>A0ABT9BBL7_9BACT</name>
<dbReference type="PANTHER" id="PTHR37309:SF1">
    <property type="entry name" value="SLR0284 PROTEIN"/>
    <property type="match status" value="1"/>
</dbReference>
<feature type="transmembrane region" description="Helical" evidence="1">
    <location>
        <begin position="29"/>
        <end position="47"/>
    </location>
</feature>
<sequence>MVSFIIKFLLTAVLVYGLSKIVPTAEISGYGGAAILVIVLGILNATVKPILKLFGLPITILTLGLFLLVINVIIVKLADLLMDSFNIDGFFNMLLFSLGLAVVNMLVDLVTGDDKD</sequence>
<dbReference type="PANTHER" id="PTHR37309">
    <property type="entry name" value="SLR0284 PROTEIN"/>
    <property type="match status" value="1"/>
</dbReference>
<evidence type="ECO:0000313" key="2">
    <source>
        <dbReference type="EMBL" id="MDO7873943.1"/>
    </source>
</evidence>